<dbReference type="Proteomes" id="UP000176914">
    <property type="component" value="Unassembled WGS sequence"/>
</dbReference>
<dbReference type="EMBL" id="MFLL01000007">
    <property type="protein sequence ID" value="OGG69938.1"/>
    <property type="molecule type" value="Genomic_DNA"/>
</dbReference>
<dbReference type="InterPro" id="IPR011067">
    <property type="entry name" value="Plasmid_toxin/cell-grow_inhib"/>
</dbReference>
<organism evidence="1 2">
    <name type="scientific">Candidatus Kaiserbacteria bacterium RIFCSPHIGHO2_02_FULL_55_25</name>
    <dbReference type="NCBI Taxonomy" id="1798498"/>
    <lineage>
        <taxon>Bacteria</taxon>
        <taxon>Candidatus Kaiseribacteriota</taxon>
    </lineage>
</organism>
<name>A0A1F6E8G4_9BACT</name>
<dbReference type="AlphaFoldDB" id="A0A1F6E8G4"/>
<proteinExistence type="predicted"/>
<reference evidence="1 2" key="1">
    <citation type="journal article" date="2016" name="Nat. Commun.">
        <title>Thousands of microbial genomes shed light on interconnected biogeochemical processes in an aquifer system.</title>
        <authorList>
            <person name="Anantharaman K."/>
            <person name="Brown C.T."/>
            <person name="Hug L.A."/>
            <person name="Sharon I."/>
            <person name="Castelle C.J."/>
            <person name="Probst A.J."/>
            <person name="Thomas B.C."/>
            <person name="Singh A."/>
            <person name="Wilkins M.J."/>
            <person name="Karaoz U."/>
            <person name="Brodie E.L."/>
            <person name="Williams K.H."/>
            <person name="Hubbard S.S."/>
            <person name="Banfield J.F."/>
        </authorList>
    </citation>
    <scope>NUCLEOTIDE SEQUENCE [LARGE SCALE GENOMIC DNA]</scope>
</reference>
<dbReference type="GO" id="GO:0003677">
    <property type="term" value="F:DNA binding"/>
    <property type="evidence" value="ECO:0007669"/>
    <property type="project" value="InterPro"/>
</dbReference>
<protein>
    <recommendedName>
        <fullName evidence="3">Toxin-antitoxin system protein</fullName>
    </recommendedName>
</protein>
<sequence>MERDFDGWNKSKKKIQKSPKAPFYHEREVWWCAVGVNIGNEIDGTGELHDRPVLVLRAFNAETFFGVCLIGHPRTGKYYFPLGMIGDRDATANLSQIRLFDSKRLIRKIVTLDEKVFQKLAKKLTSTLFSFLSFK</sequence>
<dbReference type="InterPro" id="IPR003477">
    <property type="entry name" value="PemK-like"/>
</dbReference>
<gene>
    <name evidence="1" type="ORF">A3C20_01050</name>
</gene>
<evidence type="ECO:0000313" key="1">
    <source>
        <dbReference type="EMBL" id="OGG69938.1"/>
    </source>
</evidence>
<accession>A0A1F6E8G4</accession>
<dbReference type="Pfam" id="PF02452">
    <property type="entry name" value="PemK_toxin"/>
    <property type="match status" value="1"/>
</dbReference>
<evidence type="ECO:0008006" key="3">
    <source>
        <dbReference type="Google" id="ProtNLM"/>
    </source>
</evidence>
<dbReference type="SUPFAM" id="SSF50118">
    <property type="entry name" value="Cell growth inhibitor/plasmid maintenance toxic component"/>
    <property type="match status" value="1"/>
</dbReference>
<evidence type="ECO:0000313" key="2">
    <source>
        <dbReference type="Proteomes" id="UP000176914"/>
    </source>
</evidence>
<dbReference type="Gene3D" id="2.30.30.110">
    <property type="match status" value="1"/>
</dbReference>
<comment type="caution">
    <text evidence="1">The sequence shown here is derived from an EMBL/GenBank/DDBJ whole genome shotgun (WGS) entry which is preliminary data.</text>
</comment>